<dbReference type="InterPro" id="IPR053860">
    <property type="entry name" value="DUF6932"/>
</dbReference>
<gene>
    <name evidence="1" type="ORF">HRJ34_18005</name>
</gene>
<sequence length="156" mass="17960">MKKDYEPLLSAGRHEMTIGDFETQFVVGLGGSSRSTIWQEFKTSVLQPLKQYQIPCELWLDGSFITKCPEPDDIDGSLMVLSEVIDNLDEDAFSYLKKFDDYNPGFDKCLDLFLCQLYPKAHPLHGGDNDPDGWAWQWSRERNSSWLKGFVVIPFR</sequence>
<proteinExistence type="predicted"/>
<dbReference type="AlphaFoldDB" id="A0A975D044"/>
<dbReference type="Pfam" id="PF22014">
    <property type="entry name" value="DUF6932"/>
    <property type="match status" value="1"/>
</dbReference>
<reference evidence="1" key="1">
    <citation type="submission" date="2020-07" db="EMBL/GenBank/DDBJ databases">
        <authorList>
            <person name="Camacho E."/>
        </authorList>
    </citation>
    <scope>NUCLEOTIDE SEQUENCE</scope>
    <source>
        <strain evidence="1">MPO218</strain>
    </source>
</reference>
<dbReference type="Proteomes" id="UP000664914">
    <property type="component" value="Chromosome"/>
</dbReference>
<protein>
    <submittedName>
        <fullName evidence="1">Uncharacterized protein</fullName>
    </submittedName>
</protein>
<dbReference type="EMBL" id="CP059319">
    <property type="protein sequence ID" value="QTH20228.1"/>
    <property type="molecule type" value="Genomic_DNA"/>
</dbReference>
<dbReference type="RefSeq" id="WP_208632050.1">
    <property type="nucleotide sequence ID" value="NZ_CP059319.1"/>
</dbReference>
<reference evidence="1" key="2">
    <citation type="submission" date="2021-04" db="EMBL/GenBank/DDBJ databases">
        <title>Isolation and genomic analysis of the ibuprofen-degrading bacterium Sphingomonas strain MPO218.</title>
        <authorList>
            <person name="Aulestia M."/>
            <person name="Flores A."/>
            <person name="Mangas E.L."/>
            <person name="Perez-Pulido A.J."/>
            <person name="Santero E."/>
            <person name="Camacho E.M."/>
        </authorList>
    </citation>
    <scope>NUCLEOTIDE SEQUENCE</scope>
    <source>
        <strain evidence="1">MPO218</strain>
    </source>
</reference>
<name>A0A975D044_9SPHN</name>
<evidence type="ECO:0000313" key="2">
    <source>
        <dbReference type="Proteomes" id="UP000664914"/>
    </source>
</evidence>
<evidence type="ECO:0000313" key="1">
    <source>
        <dbReference type="EMBL" id="QTH20228.1"/>
    </source>
</evidence>
<organism evidence="1 2">
    <name type="scientific">Rhizorhabdus wittichii</name>
    <dbReference type="NCBI Taxonomy" id="160791"/>
    <lineage>
        <taxon>Bacteria</taxon>
        <taxon>Pseudomonadati</taxon>
        <taxon>Pseudomonadota</taxon>
        <taxon>Alphaproteobacteria</taxon>
        <taxon>Sphingomonadales</taxon>
        <taxon>Sphingomonadaceae</taxon>
        <taxon>Rhizorhabdus</taxon>
    </lineage>
</organism>
<accession>A0A975D044</accession>